<reference evidence="2" key="1">
    <citation type="journal article" date="2021" name="Proc. Natl. Acad. Sci. U.S.A.">
        <title>A Catalog of Tens of Thousands of Viruses from Human Metagenomes Reveals Hidden Associations with Chronic Diseases.</title>
        <authorList>
            <person name="Tisza M.J."/>
            <person name="Buck C.B."/>
        </authorList>
    </citation>
    <scope>NUCLEOTIDE SEQUENCE</scope>
    <source>
        <strain evidence="2">CtVsq1</strain>
    </source>
</reference>
<organism evidence="2">
    <name type="scientific">Siphoviridae sp. ctVsq1</name>
    <dbReference type="NCBI Taxonomy" id="2827577"/>
    <lineage>
        <taxon>Viruses</taxon>
        <taxon>Duplodnaviria</taxon>
        <taxon>Heunggongvirae</taxon>
        <taxon>Uroviricota</taxon>
        <taxon>Caudoviricetes</taxon>
    </lineage>
</organism>
<protein>
    <recommendedName>
        <fullName evidence="3">Phage protein</fullName>
    </recommendedName>
</protein>
<evidence type="ECO:0000256" key="1">
    <source>
        <dbReference type="SAM" id="MobiDB-lite"/>
    </source>
</evidence>
<sequence>MTQQQYNNYEREFSWEDTIEKDSEFVLLPDGLYYFTVASYERGRHTPNPQNPGKLPACPKATVHLKIVANEGETELRHNLFLHSSTEGMLSAFFGAIGQKRKGEPLRMDWNAIIGKVGVCKVGNREYNGNKYNEVKGMIYAEDVDYTKVLNAQPGQYQQQPAPAYQQPAQGQGYQQQPTQGYNPGQF</sequence>
<evidence type="ECO:0008006" key="3">
    <source>
        <dbReference type="Google" id="ProtNLM"/>
    </source>
</evidence>
<proteinExistence type="predicted"/>
<dbReference type="EMBL" id="BK015863">
    <property type="protein sequence ID" value="DAD70357.1"/>
    <property type="molecule type" value="Genomic_DNA"/>
</dbReference>
<evidence type="ECO:0000313" key="2">
    <source>
        <dbReference type="EMBL" id="DAD70357.1"/>
    </source>
</evidence>
<feature type="region of interest" description="Disordered" evidence="1">
    <location>
        <begin position="157"/>
        <end position="187"/>
    </location>
</feature>
<name>A0A8S5LJS3_9CAUD</name>
<accession>A0A8S5LJS3</accession>